<keyword evidence="1" id="KW-0732">Signal</keyword>
<feature type="signal peptide" evidence="1">
    <location>
        <begin position="1"/>
        <end position="18"/>
    </location>
</feature>
<accession>A0A2R8AWX4</accession>
<feature type="chain" id="PRO_5015307461" description="DUF5333 domain-containing protein" evidence="1">
    <location>
        <begin position="19"/>
        <end position="131"/>
    </location>
</feature>
<dbReference type="InterPro" id="IPR020349">
    <property type="entry name" value="Uncharacterised_14.7kDa"/>
</dbReference>
<gene>
    <name evidence="2" type="ORF">PRI8871_02355</name>
</gene>
<dbReference type="Proteomes" id="UP000244904">
    <property type="component" value="Unassembled WGS sequence"/>
</dbReference>
<keyword evidence="3" id="KW-1185">Reference proteome</keyword>
<sequence>MMKPFALALTLIASSASALVPLREVKEIDHNMLWVAIAIEISDKCGSIAPRTLKGYAFLSSLKDKARSLGYSDDEIKTYVSSADEKARIRKLGEAYVKSKGLDPRSAEDLCTLGQAEIARSSQIGVLLRAK</sequence>
<evidence type="ECO:0008006" key="4">
    <source>
        <dbReference type="Google" id="ProtNLM"/>
    </source>
</evidence>
<proteinExistence type="predicted"/>
<evidence type="ECO:0000256" key="1">
    <source>
        <dbReference type="SAM" id="SignalP"/>
    </source>
</evidence>
<dbReference type="OrthoDB" id="7658992at2"/>
<reference evidence="3" key="1">
    <citation type="submission" date="2018-03" db="EMBL/GenBank/DDBJ databases">
        <authorList>
            <person name="Rodrigo-Torres L."/>
            <person name="Arahal R. D."/>
            <person name="Lucena T."/>
        </authorList>
    </citation>
    <scope>NUCLEOTIDE SEQUENCE [LARGE SCALE GENOMIC DNA]</scope>
    <source>
        <strain evidence="3">CECT 8871</strain>
    </source>
</reference>
<evidence type="ECO:0000313" key="2">
    <source>
        <dbReference type="EMBL" id="SPF80545.1"/>
    </source>
</evidence>
<dbReference type="Pfam" id="PF17267">
    <property type="entry name" value="DUF5333"/>
    <property type="match status" value="1"/>
</dbReference>
<protein>
    <recommendedName>
        <fullName evidence="4">DUF5333 domain-containing protein</fullName>
    </recommendedName>
</protein>
<name>A0A2R8AWX4_9RHOB</name>
<evidence type="ECO:0000313" key="3">
    <source>
        <dbReference type="Proteomes" id="UP000244904"/>
    </source>
</evidence>
<dbReference type="AlphaFoldDB" id="A0A2R8AWX4"/>
<organism evidence="2 3">
    <name type="scientific">Pseudoprimorskyibacter insulae</name>
    <dbReference type="NCBI Taxonomy" id="1695997"/>
    <lineage>
        <taxon>Bacteria</taxon>
        <taxon>Pseudomonadati</taxon>
        <taxon>Pseudomonadota</taxon>
        <taxon>Alphaproteobacteria</taxon>
        <taxon>Rhodobacterales</taxon>
        <taxon>Paracoccaceae</taxon>
        <taxon>Pseudoprimorskyibacter</taxon>
    </lineage>
</organism>
<dbReference type="EMBL" id="OMOJ01000004">
    <property type="protein sequence ID" value="SPF80545.1"/>
    <property type="molecule type" value="Genomic_DNA"/>
</dbReference>